<gene>
    <name evidence="3" type="ORF">J5474_10915</name>
</gene>
<dbReference type="AlphaFoldDB" id="A0A940MK54"/>
<evidence type="ECO:0000259" key="2">
    <source>
        <dbReference type="Pfam" id="PF13649"/>
    </source>
</evidence>
<accession>A0A940MK54</accession>
<dbReference type="InterPro" id="IPR041698">
    <property type="entry name" value="Methyltransf_25"/>
</dbReference>
<sequence>MQPPILQPLDWNAKFDRKDYLYGTQPAAFLRDNAGLIPAGARALSIAEGEGRNATFLARRGCTVTAFDGAPNALEKAQKLAERNGVTLDLHHADIAVWDWDTRQYDLVVAIHWQFTPPALRDAVFSGLGRALKPGGRLMLSGYAMAQLDHSSGGPRHPDHLYTEQLLARAFSDLTILRLASYEKVLDEGPGHSGRSALIDLIADKPS</sequence>
<dbReference type="Gene3D" id="3.40.50.150">
    <property type="entry name" value="Vaccinia Virus protein VP39"/>
    <property type="match status" value="1"/>
</dbReference>
<dbReference type="GO" id="GO:0008168">
    <property type="term" value="F:methyltransferase activity"/>
    <property type="evidence" value="ECO:0007669"/>
    <property type="project" value="UniProtKB-KW"/>
</dbReference>
<dbReference type="CDD" id="cd02440">
    <property type="entry name" value="AdoMet_MTases"/>
    <property type="match status" value="1"/>
</dbReference>
<dbReference type="InterPro" id="IPR029063">
    <property type="entry name" value="SAM-dependent_MTases_sf"/>
</dbReference>
<dbReference type="GO" id="GO:0032259">
    <property type="term" value="P:methylation"/>
    <property type="evidence" value="ECO:0007669"/>
    <property type="project" value="UniProtKB-KW"/>
</dbReference>
<keyword evidence="4" id="KW-1185">Reference proteome</keyword>
<protein>
    <submittedName>
        <fullName evidence="3">Class I SAM-dependent methyltransferase</fullName>
    </submittedName>
</protein>
<evidence type="ECO:0000256" key="1">
    <source>
        <dbReference type="ARBA" id="ARBA00022679"/>
    </source>
</evidence>
<dbReference type="Proteomes" id="UP000675940">
    <property type="component" value="Unassembled WGS sequence"/>
</dbReference>
<evidence type="ECO:0000313" key="3">
    <source>
        <dbReference type="EMBL" id="MBP0482996.1"/>
    </source>
</evidence>
<dbReference type="PANTHER" id="PTHR43861">
    <property type="entry name" value="TRANS-ACONITATE 2-METHYLTRANSFERASE-RELATED"/>
    <property type="match status" value="1"/>
</dbReference>
<keyword evidence="1" id="KW-0808">Transferase</keyword>
<feature type="domain" description="Methyltransferase" evidence="2">
    <location>
        <begin position="44"/>
        <end position="136"/>
    </location>
</feature>
<dbReference type="RefSeq" id="WP_209360936.1">
    <property type="nucleotide sequence ID" value="NZ_JAGISH010000005.1"/>
</dbReference>
<dbReference type="SUPFAM" id="SSF53335">
    <property type="entry name" value="S-adenosyl-L-methionine-dependent methyltransferases"/>
    <property type="match status" value="1"/>
</dbReference>
<dbReference type="EMBL" id="JAGISH010000005">
    <property type="protein sequence ID" value="MBP0482996.1"/>
    <property type="molecule type" value="Genomic_DNA"/>
</dbReference>
<dbReference type="PANTHER" id="PTHR43861:SF3">
    <property type="entry name" value="PUTATIVE (AFU_ORTHOLOGUE AFUA_2G14390)-RELATED"/>
    <property type="match status" value="1"/>
</dbReference>
<organism evidence="3 4">
    <name type="scientific">Sagittula salina</name>
    <dbReference type="NCBI Taxonomy" id="2820268"/>
    <lineage>
        <taxon>Bacteria</taxon>
        <taxon>Pseudomonadati</taxon>
        <taxon>Pseudomonadota</taxon>
        <taxon>Alphaproteobacteria</taxon>
        <taxon>Rhodobacterales</taxon>
        <taxon>Roseobacteraceae</taxon>
        <taxon>Sagittula</taxon>
    </lineage>
</organism>
<name>A0A940MK54_9RHOB</name>
<evidence type="ECO:0000313" key="4">
    <source>
        <dbReference type="Proteomes" id="UP000675940"/>
    </source>
</evidence>
<keyword evidence="3" id="KW-0489">Methyltransferase</keyword>
<comment type="caution">
    <text evidence="3">The sequence shown here is derived from an EMBL/GenBank/DDBJ whole genome shotgun (WGS) entry which is preliminary data.</text>
</comment>
<dbReference type="Pfam" id="PF13649">
    <property type="entry name" value="Methyltransf_25"/>
    <property type="match status" value="1"/>
</dbReference>
<proteinExistence type="predicted"/>
<reference evidence="3" key="1">
    <citation type="submission" date="2021-03" db="EMBL/GenBank/DDBJ databases">
        <title>Sagittula salina sp. nov. strain M10.9X isolated from the marine waste.</title>
        <authorList>
            <person name="Satari L."/>
            <person name="Molina-Menor E."/>
            <person name="Vidal-Verdu A."/>
            <person name="Pascual J."/>
            <person name="Pereto J."/>
            <person name="Porcar M."/>
        </authorList>
    </citation>
    <scope>NUCLEOTIDE SEQUENCE</scope>
    <source>
        <strain evidence="3">M10.9X</strain>
    </source>
</reference>